<dbReference type="Pfam" id="PF08241">
    <property type="entry name" value="Methyltransf_11"/>
    <property type="match status" value="1"/>
</dbReference>
<dbReference type="Proteomes" id="UP000324133">
    <property type="component" value="Unassembled WGS sequence"/>
</dbReference>
<dbReference type="PANTHER" id="PTHR43861:SF1">
    <property type="entry name" value="TRANS-ACONITATE 2-METHYLTRANSFERASE"/>
    <property type="match status" value="1"/>
</dbReference>
<comment type="caution">
    <text evidence="2">The sequence shown here is derived from an EMBL/GenBank/DDBJ whole genome shotgun (WGS) entry which is preliminary data.</text>
</comment>
<dbReference type="RefSeq" id="WP_149093014.1">
    <property type="nucleotide sequence ID" value="NZ_VKKY01000003.1"/>
</dbReference>
<keyword evidence="2" id="KW-0489">Methyltransferase</keyword>
<keyword evidence="3" id="KW-1185">Reference proteome</keyword>
<sequence>MNTREAYNTWAAQYDTNQNRTRDLEGLALRTTLHPLSFQRCLEVGCGTGKNTLFLAQKAREVTAIDLSEEMLQKAREKVQAEHVHFTQANILGDWNFRSGHYDLVTFSLVLEHIQYLDHAFEQAAHSLLRGGYVYVGELHPFKQYMGTKARFDTPDGRQEVECFVHPVSEFTQTAKRHGLALADLNEYFDNNDTSNIPRILTMLFQKR</sequence>
<proteinExistence type="predicted"/>
<evidence type="ECO:0000313" key="3">
    <source>
        <dbReference type="Proteomes" id="UP000324133"/>
    </source>
</evidence>
<evidence type="ECO:0000313" key="2">
    <source>
        <dbReference type="EMBL" id="KAA3437073.1"/>
    </source>
</evidence>
<dbReference type="Gene3D" id="3.40.50.150">
    <property type="entry name" value="Vaccinia Virus protein VP39"/>
    <property type="match status" value="1"/>
</dbReference>
<dbReference type="CDD" id="cd02440">
    <property type="entry name" value="AdoMet_MTases"/>
    <property type="match status" value="1"/>
</dbReference>
<dbReference type="OrthoDB" id="597202at2"/>
<protein>
    <submittedName>
        <fullName evidence="2">Class I SAM-dependent methyltransferase</fullName>
    </submittedName>
</protein>
<dbReference type="SUPFAM" id="SSF53335">
    <property type="entry name" value="S-adenosyl-L-methionine-dependent methyltransferases"/>
    <property type="match status" value="1"/>
</dbReference>
<dbReference type="EMBL" id="VKKY01000003">
    <property type="protein sequence ID" value="KAA3437073.1"/>
    <property type="molecule type" value="Genomic_DNA"/>
</dbReference>
<accession>A0A5B6TD91</accession>
<dbReference type="InterPro" id="IPR029063">
    <property type="entry name" value="SAM-dependent_MTases_sf"/>
</dbReference>
<evidence type="ECO:0000259" key="1">
    <source>
        <dbReference type="Pfam" id="PF08241"/>
    </source>
</evidence>
<dbReference type="GO" id="GO:0008757">
    <property type="term" value="F:S-adenosylmethionine-dependent methyltransferase activity"/>
    <property type="evidence" value="ECO:0007669"/>
    <property type="project" value="InterPro"/>
</dbReference>
<feature type="domain" description="Methyltransferase type 11" evidence="1">
    <location>
        <begin position="42"/>
        <end position="136"/>
    </location>
</feature>
<dbReference type="GO" id="GO:0032259">
    <property type="term" value="P:methylation"/>
    <property type="evidence" value="ECO:0007669"/>
    <property type="project" value="UniProtKB-KW"/>
</dbReference>
<gene>
    <name evidence="2" type="ORF">FOA19_22140</name>
</gene>
<organism evidence="2 3">
    <name type="scientific">Rufibacter hautae</name>
    <dbReference type="NCBI Taxonomy" id="2595005"/>
    <lineage>
        <taxon>Bacteria</taxon>
        <taxon>Pseudomonadati</taxon>
        <taxon>Bacteroidota</taxon>
        <taxon>Cytophagia</taxon>
        <taxon>Cytophagales</taxon>
        <taxon>Hymenobacteraceae</taxon>
        <taxon>Rufibacter</taxon>
    </lineage>
</organism>
<reference evidence="2 3" key="1">
    <citation type="submission" date="2019-07" db="EMBL/GenBank/DDBJ databases">
        <title>Rufibacter sp. nov., isolated from lake sediment.</title>
        <authorList>
            <person name="Qu J.-H."/>
        </authorList>
    </citation>
    <scope>NUCLEOTIDE SEQUENCE [LARGE SCALE GENOMIC DNA]</scope>
    <source>
        <strain evidence="2 3">NBS58-1</strain>
    </source>
</reference>
<dbReference type="InterPro" id="IPR013216">
    <property type="entry name" value="Methyltransf_11"/>
</dbReference>
<keyword evidence="2" id="KW-0808">Transferase</keyword>
<dbReference type="AlphaFoldDB" id="A0A5B6TD91"/>
<name>A0A5B6TD91_9BACT</name>
<dbReference type="PANTHER" id="PTHR43861">
    <property type="entry name" value="TRANS-ACONITATE 2-METHYLTRANSFERASE-RELATED"/>
    <property type="match status" value="1"/>
</dbReference>